<proteinExistence type="predicted"/>
<name>A0A150JZE0_HEYCO</name>
<evidence type="ECO:0000313" key="2">
    <source>
        <dbReference type="Proteomes" id="UP000075304"/>
    </source>
</evidence>
<dbReference type="AlphaFoldDB" id="A0A150JZE0"/>
<comment type="caution">
    <text evidence="1">The sequence shown here is derived from an EMBL/GenBank/DDBJ whole genome shotgun (WGS) entry which is preliminary data.</text>
</comment>
<dbReference type="Pfam" id="PF13797">
    <property type="entry name" value="Post_transc_reg"/>
    <property type="match status" value="1"/>
</dbReference>
<dbReference type="PATRIC" id="fig|1398.25.peg.1005"/>
<dbReference type="InterPro" id="IPR025716">
    <property type="entry name" value="Post-transcriptional_regulator"/>
</dbReference>
<reference evidence="1 2" key="1">
    <citation type="submission" date="2016-01" db="EMBL/GenBank/DDBJ databases">
        <title>Genome Sequences of Twelve Sporeforming Bacillus Species Isolated from Foods.</title>
        <authorList>
            <person name="Berendsen E.M."/>
            <person name="Wells-Bennik M.H."/>
            <person name="Krawcyk A.O."/>
            <person name="De Jong A."/>
            <person name="Holsappel S."/>
            <person name="Eijlander R.T."/>
            <person name="Kuipers O.P."/>
        </authorList>
    </citation>
    <scope>NUCLEOTIDE SEQUENCE [LARGE SCALE GENOMIC DNA]</scope>
    <source>
        <strain evidence="1 2">B4099</strain>
    </source>
</reference>
<gene>
    <name evidence="1" type="ORF">B4099_2840</name>
</gene>
<dbReference type="Proteomes" id="UP000075304">
    <property type="component" value="Unassembled WGS sequence"/>
</dbReference>
<protein>
    <submittedName>
        <fullName evidence="1">Uncharacterized protein</fullName>
    </submittedName>
</protein>
<sequence length="114" mass="13449">MLRKGAERVKDRHPYEKYYKKLEPAVKSKAEELAVFGYGSFEARDVWEYLIWKVWKNPDPAHVRMYALVSDVLTVKPGDLMSFKTVEAYRSPNWFAELDEKELDALFNGERTEE</sequence>
<evidence type="ECO:0000313" key="1">
    <source>
        <dbReference type="EMBL" id="KYC62576.1"/>
    </source>
</evidence>
<accession>A0A150JZE0</accession>
<dbReference type="EMBL" id="LQYI01000122">
    <property type="protein sequence ID" value="KYC62576.1"/>
    <property type="molecule type" value="Genomic_DNA"/>
</dbReference>
<organism evidence="1 2">
    <name type="scientific">Heyndrickxia coagulans</name>
    <name type="common">Weizmannia coagulans</name>
    <dbReference type="NCBI Taxonomy" id="1398"/>
    <lineage>
        <taxon>Bacteria</taxon>
        <taxon>Bacillati</taxon>
        <taxon>Bacillota</taxon>
        <taxon>Bacilli</taxon>
        <taxon>Bacillales</taxon>
        <taxon>Bacillaceae</taxon>
        <taxon>Heyndrickxia</taxon>
    </lineage>
</organism>